<dbReference type="GO" id="GO:0005524">
    <property type="term" value="F:ATP binding"/>
    <property type="evidence" value="ECO:0007669"/>
    <property type="project" value="UniProtKB-KW"/>
</dbReference>
<protein>
    <recommendedName>
        <fullName evidence="3">histidine kinase</fullName>
        <ecNumber evidence="3">2.7.13.3</ecNumber>
    </recommendedName>
</protein>
<dbReference type="InterPro" id="IPR036097">
    <property type="entry name" value="HisK_dim/P_sf"/>
</dbReference>
<name>A0A1I2Z3B2_9GAMM</name>
<evidence type="ECO:0000256" key="8">
    <source>
        <dbReference type="ARBA" id="ARBA00022777"/>
    </source>
</evidence>
<dbReference type="GO" id="GO:0000155">
    <property type="term" value="F:phosphorelay sensor kinase activity"/>
    <property type="evidence" value="ECO:0007669"/>
    <property type="project" value="InterPro"/>
</dbReference>
<keyword evidence="5" id="KW-0808">Transferase</keyword>
<dbReference type="InterPro" id="IPR013727">
    <property type="entry name" value="2CSK_N"/>
</dbReference>
<keyword evidence="6 13" id="KW-0812">Transmembrane</keyword>
<evidence type="ECO:0000256" key="10">
    <source>
        <dbReference type="ARBA" id="ARBA00022989"/>
    </source>
</evidence>
<dbReference type="InterPro" id="IPR004358">
    <property type="entry name" value="Sig_transdc_His_kin-like_C"/>
</dbReference>
<dbReference type="PRINTS" id="PR00344">
    <property type="entry name" value="BCTRLSENSOR"/>
</dbReference>
<dbReference type="EMBL" id="FOPY01000002">
    <property type="protein sequence ID" value="SFH32029.1"/>
    <property type="molecule type" value="Genomic_DNA"/>
</dbReference>
<evidence type="ECO:0000313" key="17">
    <source>
        <dbReference type="Proteomes" id="UP000199040"/>
    </source>
</evidence>
<accession>A0A1I2Z3B2</accession>
<gene>
    <name evidence="16" type="ORF">SAMN04487959_102314</name>
</gene>
<dbReference type="Pfam" id="PF00512">
    <property type="entry name" value="HisKA"/>
    <property type="match status" value="1"/>
</dbReference>
<evidence type="ECO:0000256" key="12">
    <source>
        <dbReference type="ARBA" id="ARBA00023136"/>
    </source>
</evidence>
<keyword evidence="10 13" id="KW-1133">Transmembrane helix</keyword>
<dbReference type="RefSeq" id="WP_092843645.1">
    <property type="nucleotide sequence ID" value="NZ_FOPY01000002.1"/>
</dbReference>
<dbReference type="InterPro" id="IPR003594">
    <property type="entry name" value="HATPase_dom"/>
</dbReference>
<dbReference type="Gene3D" id="1.10.287.130">
    <property type="match status" value="1"/>
</dbReference>
<dbReference type="AlphaFoldDB" id="A0A1I2Z3B2"/>
<keyword evidence="4" id="KW-0597">Phosphoprotein</keyword>
<dbReference type="CDD" id="cd00075">
    <property type="entry name" value="HATPase"/>
    <property type="match status" value="1"/>
</dbReference>
<dbReference type="InterPro" id="IPR050428">
    <property type="entry name" value="TCS_sensor_his_kinase"/>
</dbReference>
<dbReference type="InterPro" id="IPR036890">
    <property type="entry name" value="HATPase_C_sf"/>
</dbReference>
<keyword evidence="11" id="KW-0902">Two-component regulatory system</keyword>
<keyword evidence="7" id="KW-0547">Nucleotide-binding</keyword>
<dbReference type="Proteomes" id="UP000199040">
    <property type="component" value="Unassembled WGS sequence"/>
</dbReference>
<dbReference type="PANTHER" id="PTHR45436">
    <property type="entry name" value="SENSOR HISTIDINE KINASE YKOH"/>
    <property type="match status" value="1"/>
</dbReference>
<evidence type="ECO:0000256" key="1">
    <source>
        <dbReference type="ARBA" id="ARBA00000085"/>
    </source>
</evidence>
<comment type="catalytic activity">
    <reaction evidence="1">
        <text>ATP + protein L-histidine = ADP + protein N-phospho-L-histidine.</text>
        <dbReference type="EC" id="2.7.13.3"/>
    </reaction>
</comment>
<dbReference type="CDD" id="cd00082">
    <property type="entry name" value="HisKA"/>
    <property type="match status" value="1"/>
</dbReference>
<dbReference type="InterPro" id="IPR003661">
    <property type="entry name" value="HisK_dim/P_dom"/>
</dbReference>
<evidence type="ECO:0000256" key="5">
    <source>
        <dbReference type="ARBA" id="ARBA00022679"/>
    </source>
</evidence>
<dbReference type="SMART" id="SM00388">
    <property type="entry name" value="HisKA"/>
    <property type="match status" value="1"/>
</dbReference>
<dbReference type="STRING" id="442341.SAMN04487959_102314"/>
<evidence type="ECO:0000256" key="6">
    <source>
        <dbReference type="ARBA" id="ARBA00022692"/>
    </source>
</evidence>
<keyword evidence="8 16" id="KW-0418">Kinase</keyword>
<keyword evidence="9" id="KW-0067">ATP-binding</keyword>
<dbReference type="InterPro" id="IPR005467">
    <property type="entry name" value="His_kinase_dom"/>
</dbReference>
<dbReference type="Pfam" id="PF08521">
    <property type="entry name" value="2CSK_N"/>
    <property type="match status" value="1"/>
</dbReference>
<dbReference type="SUPFAM" id="SSF55874">
    <property type="entry name" value="ATPase domain of HSP90 chaperone/DNA topoisomerase II/histidine kinase"/>
    <property type="match status" value="1"/>
</dbReference>
<evidence type="ECO:0000256" key="13">
    <source>
        <dbReference type="SAM" id="Phobius"/>
    </source>
</evidence>
<dbReference type="PROSITE" id="PS50109">
    <property type="entry name" value="HIS_KIN"/>
    <property type="match status" value="1"/>
</dbReference>
<dbReference type="InterPro" id="IPR003660">
    <property type="entry name" value="HAMP_dom"/>
</dbReference>
<keyword evidence="17" id="KW-1185">Reference proteome</keyword>
<evidence type="ECO:0000259" key="14">
    <source>
        <dbReference type="PROSITE" id="PS50109"/>
    </source>
</evidence>
<dbReference type="PANTHER" id="PTHR45436:SF14">
    <property type="entry name" value="SENSOR PROTEIN QSEC"/>
    <property type="match status" value="1"/>
</dbReference>
<dbReference type="EC" id="2.7.13.3" evidence="3"/>
<sequence>MSLRTRLLWTLGLTLTLLWGLTAVWLLRDLHQQVEHTLDQRLAQSARMVAGLVSQLPDEVWQQAEHHRLSIPAIKGLACQVNSPSGEVIAQTHTDLDGVLTPRQTGHSYRTEDGVKWRIFTYQHDDLTITTADRVEERNLLLTDVMMATTVPFLFALTGSLAALWLGTLRGLRPLSRLKQALAQRHPEALAPVEIPDLPAELRPLVATLNALLSRVQQAFIREQRFTNDAAHELRTPLTAIKTHLQVASRQHGEASRFALTQAEKGVSRLQGTLEQLLMLARLENGLDDAWQTHCLARSAAMDALLMLGEEAQVTFTITWPDETLYLPAPHELVVTALRNLLENAHRFSPDPGSVQVCFNQSGSGLAIEIRDQGPGVSDQDLPRLAERFWRHGTGHGSGLGLAIVSAIAERFSGRLSFTHNAPHGLVAQLWFPLVEDTRHRADRPDVAWGSPVAPHQ</sequence>
<evidence type="ECO:0000259" key="15">
    <source>
        <dbReference type="PROSITE" id="PS50885"/>
    </source>
</evidence>
<organism evidence="16 17">
    <name type="scientific">Modicisalibacter xianhensis</name>
    <dbReference type="NCBI Taxonomy" id="442341"/>
    <lineage>
        <taxon>Bacteria</taxon>
        <taxon>Pseudomonadati</taxon>
        <taxon>Pseudomonadota</taxon>
        <taxon>Gammaproteobacteria</taxon>
        <taxon>Oceanospirillales</taxon>
        <taxon>Halomonadaceae</taxon>
        <taxon>Modicisalibacter</taxon>
    </lineage>
</organism>
<keyword evidence="12 13" id="KW-0472">Membrane</keyword>
<dbReference type="SUPFAM" id="SSF47384">
    <property type="entry name" value="Homodimeric domain of signal transducing histidine kinase"/>
    <property type="match status" value="1"/>
</dbReference>
<reference evidence="16 17" key="1">
    <citation type="submission" date="2016-10" db="EMBL/GenBank/DDBJ databases">
        <authorList>
            <person name="de Groot N.N."/>
        </authorList>
    </citation>
    <scope>NUCLEOTIDE SEQUENCE [LARGE SCALE GENOMIC DNA]</scope>
    <source>
        <strain evidence="16 17">CGMCC 1.6848</strain>
    </source>
</reference>
<evidence type="ECO:0000256" key="11">
    <source>
        <dbReference type="ARBA" id="ARBA00023012"/>
    </source>
</evidence>
<dbReference type="PROSITE" id="PS50885">
    <property type="entry name" value="HAMP"/>
    <property type="match status" value="1"/>
</dbReference>
<proteinExistence type="predicted"/>
<feature type="domain" description="HAMP" evidence="15">
    <location>
        <begin position="169"/>
        <end position="221"/>
    </location>
</feature>
<evidence type="ECO:0000256" key="7">
    <source>
        <dbReference type="ARBA" id="ARBA00022741"/>
    </source>
</evidence>
<evidence type="ECO:0000256" key="3">
    <source>
        <dbReference type="ARBA" id="ARBA00012438"/>
    </source>
</evidence>
<evidence type="ECO:0000313" key="16">
    <source>
        <dbReference type="EMBL" id="SFH32029.1"/>
    </source>
</evidence>
<feature type="transmembrane region" description="Helical" evidence="13">
    <location>
        <begin position="145"/>
        <end position="169"/>
    </location>
</feature>
<evidence type="ECO:0000256" key="4">
    <source>
        <dbReference type="ARBA" id="ARBA00022553"/>
    </source>
</evidence>
<evidence type="ECO:0000256" key="2">
    <source>
        <dbReference type="ARBA" id="ARBA00004141"/>
    </source>
</evidence>
<dbReference type="Gene3D" id="3.30.565.10">
    <property type="entry name" value="Histidine kinase-like ATPase, C-terminal domain"/>
    <property type="match status" value="1"/>
</dbReference>
<dbReference type="Pfam" id="PF02518">
    <property type="entry name" value="HATPase_c"/>
    <property type="match status" value="1"/>
</dbReference>
<evidence type="ECO:0000256" key="9">
    <source>
        <dbReference type="ARBA" id="ARBA00022840"/>
    </source>
</evidence>
<feature type="domain" description="Histidine kinase" evidence="14">
    <location>
        <begin position="229"/>
        <end position="436"/>
    </location>
</feature>
<dbReference type="SMART" id="SM00387">
    <property type="entry name" value="HATPase_c"/>
    <property type="match status" value="1"/>
</dbReference>
<dbReference type="GO" id="GO:0005886">
    <property type="term" value="C:plasma membrane"/>
    <property type="evidence" value="ECO:0007669"/>
    <property type="project" value="TreeGrafter"/>
</dbReference>
<comment type="subcellular location">
    <subcellularLocation>
        <location evidence="2">Membrane</location>
        <topology evidence="2">Multi-pass membrane protein</topology>
    </subcellularLocation>
</comment>